<protein>
    <submittedName>
        <fullName evidence="2">Uncharacterized protein</fullName>
    </submittedName>
</protein>
<dbReference type="EMBL" id="JAGMVJ010000037">
    <property type="protein sequence ID" value="KAH7067043.1"/>
    <property type="molecule type" value="Genomic_DNA"/>
</dbReference>
<feature type="region of interest" description="Disordered" evidence="1">
    <location>
        <begin position="121"/>
        <end position="162"/>
    </location>
</feature>
<keyword evidence="3" id="KW-1185">Reference proteome</keyword>
<evidence type="ECO:0000256" key="1">
    <source>
        <dbReference type="SAM" id="MobiDB-lite"/>
    </source>
</evidence>
<feature type="region of interest" description="Disordered" evidence="1">
    <location>
        <begin position="1"/>
        <end position="90"/>
    </location>
</feature>
<proteinExistence type="predicted"/>
<reference evidence="2" key="1">
    <citation type="journal article" date="2021" name="Nat. Commun.">
        <title>Genetic determinants of endophytism in the Arabidopsis root mycobiome.</title>
        <authorList>
            <person name="Mesny F."/>
            <person name="Miyauchi S."/>
            <person name="Thiergart T."/>
            <person name="Pickel B."/>
            <person name="Atanasova L."/>
            <person name="Karlsson M."/>
            <person name="Huettel B."/>
            <person name="Barry K.W."/>
            <person name="Haridas S."/>
            <person name="Chen C."/>
            <person name="Bauer D."/>
            <person name="Andreopoulos W."/>
            <person name="Pangilinan J."/>
            <person name="LaButti K."/>
            <person name="Riley R."/>
            <person name="Lipzen A."/>
            <person name="Clum A."/>
            <person name="Drula E."/>
            <person name="Henrissat B."/>
            <person name="Kohler A."/>
            <person name="Grigoriev I.V."/>
            <person name="Martin F.M."/>
            <person name="Hacquard S."/>
        </authorList>
    </citation>
    <scope>NUCLEOTIDE SEQUENCE</scope>
    <source>
        <strain evidence="2">MPI-SDFR-AT-0120</strain>
    </source>
</reference>
<sequence>MVSVRGGVRGGVRSSTKKKRPNDGTYSAQYAKRPNIKSIRRSDGDTIRVRRLQPKATEADVLEDRKSREVNRSSSYDGDTIDVRAPKPQLAEADARQVQAYDNDTIDVRAPKPMLAEVATHNKKRAKKGREARAVGRSQLPPSKSSHALGKGHGGDFPMDSRPTHILRLKSALKAQSKGDGKTAASTDLVPKRPKRPKRVKRVTFDKSLNRLLEYSDGGKNGKAPVKPKPKRETRVEERSCDACGGEIEVDGKGVVVLNECGAVRCTKCTLQSARETAKCHAHPELGQQPVHKVSRLVCVRVGIGSNAPDTSVHKSVESGGCKGVVYDVECGHPICAGHAEVFCVSIGDTGTRREYRCPRVSCWRTAPIPMITGMPVLTHCRRTRGEAVTRAQYQLQLPTGLAVAKARVTRSKAAAAAEEEEL</sequence>
<feature type="compositionally biased region" description="Basic and acidic residues" evidence="1">
    <location>
        <begin position="62"/>
        <end position="71"/>
    </location>
</feature>
<dbReference type="AlphaFoldDB" id="A0A8K0QST1"/>
<feature type="region of interest" description="Disordered" evidence="1">
    <location>
        <begin position="214"/>
        <end position="234"/>
    </location>
</feature>
<evidence type="ECO:0000313" key="2">
    <source>
        <dbReference type="EMBL" id="KAH7067043.1"/>
    </source>
</evidence>
<feature type="compositionally biased region" description="Low complexity" evidence="1">
    <location>
        <begin position="1"/>
        <end position="14"/>
    </location>
</feature>
<organism evidence="2 3">
    <name type="scientific">Paraphoma chrysanthemicola</name>
    <dbReference type="NCBI Taxonomy" id="798071"/>
    <lineage>
        <taxon>Eukaryota</taxon>
        <taxon>Fungi</taxon>
        <taxon>Dikarya</taxon>
        <taxon>Ascomycota</taxon>
        <taxon>Pezizomycotina</taxon>
        <taxon>Dothideomycetes</taxon>
        <taxon>Pleosporomycetidae</taxon>
        <taxon>Pleosporales</taxon>
        <taxon>Pleosporineae</taxon>
        <taxon>Phaeosphaeriaceae</taxon>
        <taxon>Paraphoma</taxon>
    </lineage>
</organism>
<name>A0A8K0QST1_9PLEO</name>
<gene>
    <name evidence="2" type="ORF">FB567DRAFT_260080</name>
</gene>
<feature type="region of interest" description="Disordered" evidence="1">
    <location>
        <begin position="174"/>
        <end position="199"/>
    </location>
</feature>
<accession>A0A8K0QST1</accession>
<comment type="caution">
    <text evidence="2">The sequence shown here is derived from an EMBL/GenBank/DDBJ whole genome shotgun (WGS) entry which is preliminary data.</text>
</comment>
<dbReference type="Proteomes" id="UP000813461">
    <property type="component" value="Unassembled WGS sequence"/>
</dbReference>
<evidence type="ECO:0000313" key="3">
    <source>
        <dbReference type="Proteomes" id="UP000813461"/>
    </source>
</evidence>
<dbReference type="OrthoDB" id="10576892at2759"/>